<evidence type="ECO:0000313" key="2">
    <source>
        <dbReference type="Proteomes" id="UP001370490"/>
    </source>
</evidence>
<dbReference type="AlphaFoldDB" id="A0AAN8YTG4"/>
<evidence type="ECO:0000313" key="1">
    <source>
        <dbReference type="EMBL" id="KAK6912077.1"/>
    </source>
</evidence>
<name>A0AAN8YTG4_9MAGN</name>
<dbReference type="EMBL" id="JBAMMX010000028">
    <property type="protein sequence ID" value="KAK6912077.1"/>
    <property type="molecule type" value="Genomic_DNA"/>
</dbReference>
<accession>A0AAN8YTG4</accession>
<sequence length="370" mass="40867">MHKLLLCMLPGETDNVTVQRLDVGLHLSSIKTSTGFADDVLRIFTSLPPKRSSTNLISLLQNWQPVLLSFVKAYPAQEQSLKHKVLQSNSLSLSLLSILYESSDIYPVLLSNRVYWFRHSGNIFAHPGAESYKQPPSNAGDAPLLIAPVESITYLQKVSLLFVVQASPLRVKDPVAGTSSLTHEVKDHVWPVLKFIPSFIPGKSVSLSTKFPESSKVAHAVVLPLASVELISIGSPFLCLIFNFPNSSIIRAPEEPSTGVSRLPTQTGLKNANLKLPLAEIRYSQSRIFCPCWTVSPNEYEQEAPIRREDTKTITMILLPLVPIDERCTARTWICISLVELSCVVAIELDAFTSQIRVAGPITSDLQELL</sequence>
<reference evidence="1 2" key="1">
    <citation type="submission" date="2023-12" db="EMBL/GenBank/DDBJ databases">
        <title>A high-quality genome assembly for Dillenia turbinata (Dilleniales).</title>
        <authorList>
            <person name="Chanderbali A."/>
        </authorList>
    </citation>
    <scope>NUCLEOTIDE SEQUENCE [LARGE SCALE GENOMIC DNA]</scope>
    <source>
        <strain evidence="1">LSX21</strain>
        <tissue evidence="1">Leaf</tissue>
    </source>
</reference>
<organism evidence="1 2">
    <name type="scientific">Dillenia turbinata</name>
    <dbReference type="NCBI Taxonomy" id="194707"/>
    <lineage>
        <taxon>Eukaryota</taxon>
        <taxon>Viridiplantae</taxon>
        <taxon>Streptophyta</taxon>
        <taxon>Embryophyta</taxon>
        <taxon>Tracheophyta</taxon>
        <taxon>Spermatophyta</taxon>
        <taxon>Magnoliopsida</taxon>
        <taxon>eudicotyledons</taxon>
        <taxon>Gunneridae</taxon>
        <taxon>Pentapetalae</taxon>
        <taxon>Dilleniales</taxon>
        <taxon>Dilleniaceae</taxon>
        <taxon>Dillenia</taxon>
    </lineage>
</organism>
<proteinExistence type="predicted"/>
<comment type="caution">
    <text evidence="1">The sequence shown here is derived from an EMBL/GenBank/DDBJ whole genome shotgun (WGS) entry which is preliminary data.</text>
</comment>
<protein>
    <submittedName>
        <fullName evidence="1">Uncharacterized protein</fullName>
    </submittedName>
</protein>
<keyword evidence="2" id="KW-1185">Reference proteome</keyword>
<dbReference type="Proteomes" id="UP001370490">
    <property type="component" value="Unassembled WGS sequence"/>
</dbReference>
<gene>
    <name evidence="1" type="ORF">RJ641_024170</name>
</gene>